<comment type="caution">
    <text evidence="2">The sequence shown here is derived from an EMBL/GenBank/DDBJ whole genome shotgun (WGS) entry which is preliminary data.</text>
</comment>
<organism evidence="2 3">
    <name type="scientific">Klebsiella michiganensis</name>
    <dbReference type="NCBI Taxonomy" id="1134687"/>
    <lineage>
        <taxon>Bacteria</taxon>
        <taxon>Pseudomonadati</taxon>
        <taxon>Pseudomonadota</taxon>
        <taxon>Gammaproteobacteria</taxon>
        <taxon>Enterobacterales</taxon>
        <taxon>Enterobacteriaceae</taxon>
        <taxon>Klebsiella/Raoultella group</taxon>
        <taxon>Klebsiella</taxon>
    </lineage>
</organism>
<dbReference type="Proteomes" id="UP000255050">
    <property type="component" value="Unassembled WGS sequence"/>
</dbReference>
<dbReference type="EMBL" id="UGJR01000002">
    <property type="protein sequence ID" value="STR41246.1"/>
    <property type="molecule type" value="Genomic_DNA"/>
</dbReference>
<feature type="compositionally biased region" description="Basic and acidic residues" evidence="1">
    <location>
        <begin position="1"/>
        <end position="15"/>
    </location>
</feature>
<accession>A0A7H4LYM0</accession>
<proteinExistence type="predicted"/>
<reference evidence="2 3" key="1">
    <citation type="submission" date="2018-06" db="EMBL/GenBank/DDBJ databases">
        <authorList>
            <consortium name="Pathogen Informatics"/>
            <person name="Doyle S."/>
        </authorList>
    </citation>
    <scope>NUCLEOTIDE SEQUENCE [LARGE SCALE GENOMIC DNA]</scope>
    <source>
        <strain evidence="2 3">NCTC11694</strain>
    </source>
</reference>
<name>A0A7H4LYM0_9ENTR</name>
<dbReference type="AlphaFoldDB" id="A0A7H4LYM0"/>
<feature type="region of interest" description="Disordered" evidence="1">
    <location>
        <begin position="1"/>
        <end position="41"/>
    </location>
</feature>
<sequence>MVAPDERDHQPRHGVEAGSQALAKSNQPRAFSRSPLTPAAR</sequence>
<protein>
    <submittedName>
        <fullName evidence="2">Uncharacterized protein</fullName>
    </submittedName>
</protein>
<evidence type="ECO:0000313" key="2">
    <source>
        <dbReference type="EMBL" id="STR41246.1"/>
    </source>
</evidence>
<gene>
    <name evidence="2" type="ORF">NCTC11694_02427</name>
</gene>
<evidence type="ECO:0000313" key="3">
    <source>
        <dbReference type="Proteomes" id="UP000255050"/>
    </source>
</evidence>
<evidence type="ECO:0000256" key="1">
    <source>
        <dbReference type="SAM" id="MobiDB-lite"/>
    </source>
</evidence>